<reference evidence="8" key="2">
    <citation type="journal article" date="2021" name="PeerJ">
        <title>Extensive microbial diversity within the chicken gut microbiome revealed by metagenomics and culture.</title>
        <authorList>
            <person name="Gilroy R."/>
            <person name="Ravi A."/>
            <person name="Getino M."/>
            <person name="Pursley I."/>
            <person name="Horton D.L."/>
            <person name="Alikhan N.F."/>
            <person name="Baker D."/>
            <person name="Gharbi K."/>
            <person name="Hall N."/>
            <person name="Watson M."/>
            <person name="Adriaenssens E.M."/>
            <person name="Foster-Nyarko E."/>
            <person name="Jarju S."/>
            <person name="Secka A."/>
            <person name="Antonio M."/>
            <person name="Oren A."/>
            <person name="Chaudhuri R.R."/>
            <person name="La Ragione R."/>
            <person name="Hildebrand F."/>
            <person name="Pallen M.J."/>
        </authorList>
    </citation>
    <scope>NUCLEOTIDE SEQUENCE</scope>
    <source>
        <strain evidence="8">D3-1215</strain>
    </source>
</reference>
<reference evidence="8" key="1">
    <citation type="submission" date="2020-10" db="EMBL/GenBank/DDBJ databases">
        <authorList>
            <person name="Gilroy R."/>
        </authorList>
    </citation>
    <scope>NUCLEOTIDE SEQUENCE</scope>
    <source>
        <strain evidence="8">D3-1215</strain>
    </source>
</reference>
<sequence length="293" mass="32443">MLDFQKFFDKYKLNFTTEEIRREVKHIIDHHYENNDTIANRKTLFECLEITSLKSTDNEESISELVEKINKMDEKLAEVPKPAGICVYPSLVETVRSLLTEELSVSTVIGFPSSQTFTEVKIAETMLAVKAGATEIDMVMPVGKFLMGNYEEIYDEIQEIKAVCGDDAALKVIIEAGLLGNYQNVFKASALVLEAGADFVKSSTGKECVSDLYSVFAMCEAIKAISEDTGNPKGLKVAGGIKNTQDALMYMCVAKEVLQEDFINPDTFRIGASSLADNLAGEIVKKDICYFSE</sequence>
<evidence type="ECO:0000313" key="8">
    <source>
        <dbReference type="EMBL" id="MBO8447318.1"/>
    </source>
</evidence>
<dbReference type="InterPro" id="IPR002915">
    <property type="entry name" value="DeoC/FbaB/LacD_aldolase"/>
</dbReference>
<evidence type="ECO:0000256" key="3">
    <source>
        <dbReference type="ARBA" id="ARBA00012515"/>
    </source>
</evidence>
<comment type="caution">
    <text evidence="8">The sequence shown here is derived from an EMBL/GenBank/DDBJ whole genome shotgun (WGS) entry which is preliminary data.</text>
</comment>
<keyword evidence="5" id="KW-0704">Schiff base</keyword>
<evidence type="ECO:0000256" key="1">
    <source>
        <dbReference type="ARBA" id="ARBA00004816"/>
    </source>
</evidence>
<dbReference type="Gene3D" id="3.20.20.70">
    <property type="entry name" value="Aldolase class I"/>
    <property type="match status" value="1"/>
</dbReference>
<dbReference type="EC" id="4.1.2.4" evidence="3 7"/>
<evidence type="ECO:0000313" key="9">
    <source>
        <dbReference type="Proteomes" id="UP000823637"/>
    </source>
</evidence>
<dbReference type="InterPro" id="IPR013785">
    <property type="entry name" value="Aldolase_TIM"/>
</dbReference>
<evidence type="ECO:0000256" key="5">
    <source>
        <dbReference type="ARBA" id="ARBA00023270"/>
    </source>
</evidence>
<dbReference type="PANTHER" id="PTHR10889">
    <property type="entry name" value="DEOXYRIBOSE-PHOSPHATE ALDOLASE"/>
    <property type="match status" value="1"/>
</dbReference>
<keyword evidence="4 8" id="KW-0456">Lyase</keyword>
<dbReference type="CDD" id="cd00959">
    <property type="entry name" value="DeoC"/>
    <property type="match status" value="1"/>
</dbReference>
<proteinExistence type="inferred from homology"/>
<evidence type="ECO:0000256" key="7">
    <source>
        <dbReference type="NCBIfam" id="TIGR00126"/>
    </source>
</evidence>
<dbReference type="GO" id="GO:0004139">
    <property type="term" value="F:deoxyribose-phosphate aldolase activity"/>
    <property type="evidence" value="ECO:0007669"/>
    <property type="project" value="UniProtKB-UniRule"/>
</dbReference>
<dbReference type="GO" id="GO:0016052">
    <property type="term" value="P:carbohydrate catabolic process"/>
    <property type="evidence" value="ECO:0007669"/>
    <property type="project" value="TreeGrafter"/>
</dbReference>
<dbReference type="GO" id="GO:0009264">
    <property type="term" value="P:deoxyribonucleotide catabolic process"/>
    <property type="evidence" value="ECO:0007669"/>
    <property type="project" value="UniProtKB-UniRule"/>
</dbReference>
<protein>
    <recommendedName>
        <fullName evidence="3 7">Deoxyribose-phosphate aldolase</fullName>
        <ecNumber evidence="3 7">4.1.2.4</ecNumber>
    </recommendedName>
</protein>
<dbReference type="PIRSF" id="PIRSF001357">
    <property type="entry name" value="DeoC"/>
    <property type="match status" value="1"/>
</dbReference>
<dbReference type="SMART" id="SM01133">
    <property type="entry name" value="DeoC"/>
    <property type="match status" value="1"/>
</dbReference>
<comment type="catalytic activity">
    <reaction evidence="6">
        <text>2-deoxy-D-ribose 5-phosphate = D-glyceraldehyde 3-phosphate + acetaldehyde</text>
        <dbReference type="Rhea" id="RHEA:12821"/>
        <dbReference type="ChEBI" id="CHEBI:15343"/>
        <dbReference type="ChEBI" id="CHEBI:59776"/>
        <dbReference type="ChEBI" id="CHEBI:62877"/>
        <dbReference type="EC" id="4.1.2.4"/>
    </reaction>
</comment>
<dbReference type="InterPro" id="IPR011343">
    <property type="entry name" value="DeoC"/>
</dbReference>
<evidence type="ECO:0000256" key="4">
    <source>
        <dbReference type="ARBA" id="ARBA00023239"/>
    </source>
</evidence>
<gene>
    <name evidence="8" type="primary">deoC</name>
    <name evidence="8" type="ORF">IAC32_06195</name>
</gene>
<name>A0A9D9HEN5_9BACT</name>
<dbReference type="EMBL" id="JADIMR010000091">
    <property type="protein sequence ID" value="MBO8447318.1"/>
    <property type="molecule type" value="Genomic_DNA"/>
</dbReference>
<comment type="similarity">
    <text evidence="2">Belongs to the DeoC/FbaB aldolase family. DeoC type 2 subfamily.</text>
</comment>
<dbReference type="PANTHER" id="PTHR10889:SF3">
    <property type="entry name" value="DEOXYRIBOSE-PHOSPHATE ALDOLASE"/>
    <property type="match status" value="1"/>
</dbReference>
<dbReference type="AlphaFoldDB" id="A0A9D9HEN5"/>
<comment type="pathway">
    <text evidence="1">Carbohydrate degradation; 2-deoxy-D-ribose 1-phosphate degradation; D-glyceraldehyde 3-phosphate and acetaldehyde from 2-deoxy-alpha-D-ribose 1-phosphate: step 2/2.</text>
</comment>
<dbReference type="Proteomes" id="UP000823637">
    <property type="component" value="Unassembled WGS sequence"/>
</dbReference>
<dbReference type="GO" id="GO:0005737">
    <property type="term" value="C:cytoplasm"/>
    <property type="evidence" value="ECO:0007669"/>
    <property type="project" value="InterPro"/>
</dbReference>
<organism evidence="8 9">
    <name type="scientific">Candidatus Enterocola intestinipullorum</name>
    <dbReference type="NCBI Taxonomy" id="2840783"/>
    <lineage>
        <taxon>Bacteria</taxon>
        <taxon>Pseudomonadati</taxon>
        <taxon>Bacteroidota</taxon>
        <taxon>Bacteroidia</taxon>
        <taxon>Bacteroidales</taxon>
        <taxon>Candidatus Enterocola</taxon>
    </lineage>
</organism>
<evidence type="ECO:0000256" key="2">
    <source>
        <dbReference type="ARBA" id="ARBA00009473"/>
    </source>
</evidence>
<dbReference type="Pfam" id="PF01791">
    <property type="entry name" value="DeoC"/>
    <property type="match status" value="1"/>
</dbReference>
<accession>A0A9D9HEN5</accession>
<dbReference type="NCBIfam" id="TIGR00126">
    <property type="entry name" value="deoC"/>
    <property type="match status" value="1"/>
</dbReference>
<dbReference type="SUPFAM" id="SSF51569">
    <property type="entry name" value="Aldolase"/>
    <property type="match status" value="1"/>
</dbReference>
<evidence type="ECO:0000256" key="6">
    <source>
        <dbReference type="ARBA" id="ARBA00048791"/>
    </source>
</evidence>